<dbReference type="Pfam" id="PF12725">
    <property type="entry name" value="DUF3810"/>
    <property type="match status" value="1"/>
</dbReference>
<keyword evidence="1" id="KW-0472">Membrane</keyword>
<keyword evidence="1" id="KW-0812">Transmembrane</keyword>
<dbReference type="EMBL" id="CP032157">
    <property type="protein sequence ID" value="AXY75054.1"/>
    <property type="molecule type" value="Genomic_DNA"/>
</dbReference>
<proteinExistence type="predicted"/>
<dbReference type="KEGG" id="pseg:D3H65_14175"/>
<dbReference type="RefSeq" id="WP_119050936.1">
    <property type="nucleotide sequence ID" value="NZ_CP032157.1"/>
</dbReference>
<name>A0A3B7MKR0_9BACT</name>
<evidence type="ECO:0000313" key="3">
    <source>
        <dbReference type="Proteomes" id="UP000263900"/>
    </source>
</evidence>
<keyword evidence="1" id="KW-1133">Transmembrane helix</keyword>
<dbReference type="OrthoDB" id="1048788at2"/>
<accession>A0A3B7MKR0</accession>
<feature type="transmembrane region" description="Helical" evidence="1">
    <location>
        <begin position="90"/>
        <end position="112"/>
    </location>
</feature>
<reference evidence="2 3" key="1">
    <citation type="submission" date="2018-09" db="EMBL/GenBank/DDBJ databases">
        <title>Genome sequencing of strain 6GH32-13.</title>
        <authorList>
            <person name="Weon H.-Y."/>
            <person name="Heo J."/>
            <person name="Kwon S.-W."/>
        </authorList>
    </citation>
    <scope>NUCLEOTIDE SEQUENCE [LARGE SCALE GENOMIC DNA]</scope>
    <source>
        <strain evidence="2 3">5GH32-13</strain>
    </source>
</reference>
<dbReference type="AlphaFoldDB" id="A0A3B7MKR0"/>
<organism evidence="2 3">
    <name type="scientific">Paraflavitalea soli</name>
    <dbReference type="NCBI Taxonomy" id="2315862"/>
    <lineage>
        <taxon>Bacteria</taxon>
        <taxon>Pseudomonadati</taxon>
        <taxon>Bacteroidota</taxon>
        <taxon>Chitinophagia</taxon>
        <taxon>Chitinophagales</taxon>
        <taxon>Chitinophagaceae</taxon>
        <taxon>Paraflavitalea</taxon>
    </lineage>
</organism>
<dbReference type="Proteomes" id="UP000263900">
    <property type="component" value="Chromosome"/>
</dbReference>
<feature type="transmembrane region" description="Helical" evidence="1">
    <location>
        <begin position="47"/>
        <end position="69"/>
    </location>
</feature>
<protein>
    <submittedName>
        <fullName evidence="2">DUF3810 domain-containing protein</fullName>
    </submittedName>
</protein>
<keyword evidence="3" id="KW-1185">Reference proteome</keyword>
<gene>
    <name evidence="2" type="ORF">D3H65_14175</name>
</gene>
<dbReference type="InterPro" id="IPR024294">
    <property type="entry name" value="DUF3810"/>
</dbReference>
<evidence type="ECO:0000256" key="1">
    <source>
        <dbReference type="SAM" id="Phobius"/>
    </source>
</evidence>
<evidence type="ECO:0000313" key="2">
    <source>
        <dbReference type="EMBL" id="AXY75054.1"/>
    </source>
</evidence>
<sequence length="359" mass="41199">MWKKNKTLVILLAVAILIKLFSLFPDAVERYYTHGLYGVTSSVQRALFGWIPFSIGDLFYGIAILFLAYKLFDLIKRLIRKQTNRQYWIGGARLFAAIFLWVYISFNGLWGLNYNRHGIATDLGLQVQPYTKDDLLAVMQTINDRLYTLDSTGRINRASLHKKRILFAGAINAYDSLALHHRGISYSFQSVKPSLYSYLGNYLGFSGYYNPFSGEAQVNTTMPLFVQPFTTCHEIGHQLGYAKENEANFAGYLAAKSSSDAAFRYSVYFDLYSYSWYYLYRQDSVLARQFTAALPVGVKKDYVELKEFLRRHRNPVEAVIDKLYGQYLKANQQPSGKLSYNEVIAWLIAYYKKYGAAAI</sequence>